<organism evidence="1 2">
    <name type="scientific">Azospirillum baldaniorum</name>
    <dbReference type="NCBI Taxonomy" id="1064539"/>
    <lineage>
        <taxon>Bacteria</taxon>
        <taxon>Pseudomonadati</taxon>
        <taxon>Pseudomonadota</taxon>
        <taxon>Alphaproteobacteria</taxon>
        <taxon>Rhodospirillales</taxon>
        <taxon>Azospirillaceae</taxon>
        <taxon>Azospirillum</taxon>
    </lineage>
</organism>
<keyword evidence="1" id="KW-0614">Plasmid</keyword>
<dbReference type="RefSeq" id="WP_014199395.1">
    <property type="nucleotide sequence ID" value="NC_016595.1"/>
</dbReference>
<keyword evidence="2" id="KW-1185">Reference proteome</keyword>
<gene>
    <name evidence="1" type="ORF">AZOBR_p340121</name>
</gene>
<accession>A0A9P1NRI2</accession>
<proteinExistence type="predicted"/>
<name>A0A9P1NRI2_9PROT</name>
<sequence>MPIRFNTQEEARTAWASDRERAERLGVYSLATGYLYDGPRFDYTIAMDAQPGLSTDPNSAVPAMLTTLIDPDVFEILFSPTKAAEILGENRKGTWTDDTAMFPVVEHTGEASSYGDFAENGRAGANTNWPQRQSYLFQVMKEYGERELERAGLARINWVSEIDKAAATTLNRFTNLTYFYGVQGLQNYGLLNDPNLSAALTPATKAAGGTAWIAAGVIKATANEVYADIQALFWKLVAQSGGLVTQESKMTLALGPGSAVALTATNTYNVNVTDLLRKNFPNLRVVTAVQYGIRSASNPQGVVVGNLVQLIVDEIEGQDTGYCAYNEKMRAHKIIPATSSYKQKVTGGTWGAIIRMPMAIAQMLGV</sequence>
<dbReference type="AlphaFoldDB" id="A0A9P1NRI2"/>
<reference evidence="1 2" key="1">
    <citation type="journal article" date="2011" name="PLoS Genet.">
        <title>Azospirillum genomes reveal transition of bacteria from aquatic to terrestrial environments.</title>
        <authorList>
            <person name="Wisniewski-Dye F."/>
            <person name="Borziak K."/>
            <person name="Khalsa-Moyers G."/>
            <person name="Alexandre G."/>
            <person name="Sukharnikov L.O."/>
            <person name="Wuichet K."/>
            <person name="Hurst G.B."/>
            <person name="McDonald W.H."/>
            <person name="Robertson J.S."/>
            <person name="Barbe V."/>
            <person name="Calteau A."/>
            <person name="Rouy Z."/>
            <person name="Mangenot S."/>
            <person name="Prigent-Combaret C."/>
            <person name="Normand P."/>
            <person name="Boyer M."/>
            <person name="Siguier P."/>
            <person name="Dessaux Y."/>
            <person name="Elmerich C."/>
            <person name="Condemine G."/>
            <person name="Krishnen G."/>
            <person name="Kennedy I."/>
            <person name="Paterson A.H."/>
            <person name="Gonzalez V."/>
            <person name="Mavingui P."/>
            <person name="Zhulin I.B."/>
        </authorList>
    </citation>
    <scope>NUCLEOTIDE SEQUENCE [LARGE SCALE GENOMIC DNA]</scope>
    <source>
        <strain evidence="1 2">Sp245</strain>
    </source>
</reference>
<dbReference type="KEGG" id="abs:AZOBR_p340121"/>
<geneLocation type="plasmid" evidence="1 2">
    <name>AZOBR_p3</name>
</geneLocation>
<evidence type="ECO:0000313" key="2">
    <source>
        <dbReference type="Proteomes" id="UP000007319"/>
    </source>
</evidence>
<dbReference type="Proteomes" id="UP000007319">
    <property type="component" value="Plasmid AZOBR_p3"/>
</dbReference>
<evidence type="ECO:0000313" key="1">
    <source>
        <dbReference type="EMBL" id="CCD02883.1"/>
    </source>
</evidence>
<protein>
    <recommendedName>
        <fullName evidence="3">DUF2184 domain-containing protein</fullName>
    </recommendedName>
</protein>
<dbReference type="EMBL" id="HE577330">
    <property type="protein sequence ID" value="CCD02883.1"/>
    <property type="molecule type" value="Genomic_DNA"/>
</dbReference>
<evidence type="ECO:0008006" key="3">
    <source>
        <dbReference type="Google" id="ProtNLM"/>
    </source>
</evidence>